<name>G0VAX4_NAUCA</name>
<evidence type="ECO:0000256" key="4">
    <source>
        <dbReference type="ARBA" id="ARBA00023242"/>
    </source>
</evidence>
<keyword evidence="3" id="KW-0804">Transcription</keyword>
<evidence type="ECO:0000256" key="1">
    <source>
        <dbReference type="ARBA" id="ARBA00004123"/>
    </source>
</evidence>
<evidence type="ECO:0000256" key="5">
    <source>
        <dbReference type="ARBA" id="ARBA00038392"/>
    </source>
</evidence>
<dbReference type="OMA" id="QLMKDAD"/>
<keyword evidence="9" id="KW-1185">Reference proteome</keyword>
<evidence type="ECO:0000313" key="8">
    <source>
        <dbReference type="EMBL" id="CCC68096.1"/>
    </source>
</evidence>
<sequence>MSRRLKRTNLFSKDMSSLLYAYGDVPQPLPQTVQCLDELVSSYLVDICNAAYQSAKNSQRNKLKIEDFKFALRNDPIKLGRAEELIATNKLITEAKKQFNETDNQSLKRYRADGEEEEELNDEDLDENENENENENETELKVPKAGMTDKKQNGKKRKKTTKKVKLPKEK</sequence>
<evidence type="ECO:0000256" key="3">
    <source>
        <dbReference type="ARBA" id="ARBA00023163"/>
    </source>
</evidence>
<dbReference type="Gene3D" id="1.10.20.10">
    <property type="entry name" value="Histone, subunit A"/>
    <property type="match status" value="1"/>
</dbReference>
<dbReference type="InterPro" id="IPR009072">
    <property type="entry name" value="Histone-fold"/>
</dbReference>
<dbReference type="GO" id="GO:0005669">
    <property type="term" value="C:transcription factor TFIID complex"/>
    <property type="evidence" value="ECO:0007669"/>
    <property type="project" value="EnsemblFungi"/>
</dbReference>
<comment type="subcellular location">
    <subcellularLocation>
        <location evidence="1">Nucleus</location>
    </subcellularLocation>
</comment>
<dbReference type="GO" id="GO:0046982">
    <property type="term" value="F:protein heterodimerization activity"/>
    <property type="evidence" value="ECO:0007669"/>
    <property type="project" value="InterPro"/>
</dbReference>
<dbReference type="Proteomes" id="UP000001640">
    <property type="component" value="Chromosome 2"/>
</dbReference>
<evidence type="ECO:0000256" key="7">
    <source>
        <dbReference type="SAM" id="MobiDB-lite"/>
    </source>
</evidence>
<keyword evidence="2" id="KW-0805">Transcription regulation</keyword>
<gene>
    <name evidence="8" type="primary">NCAS0B00120</name>
    <name evidence="8" type="ordered locus">NCAS_0B00120</name>
</gene>
<dbReference type="AlphaFoldDB" id="G0VAX4"/>
<dbReference type="InParanoid" id="G0VAX4"/>
<comment type="similarity">
    <text evidence="5">Belongs to the TAF13 family.</text>
</comment>
<organism evidence="8 9">
    <name type="scientific">Naumovozyma castellii</name>
    <name type="common">Yeast</name>
    <name type="synonym">Saccharomyces castellii</name>
    <dbReference type="NCBI Taxonomy" id="27288"/>
    <lineage>
        <taxon>Eukaryota</taxon>
        <taxon>Fungi</taxon>
        <taxon>Dikarya</taxon>
        <taxon>Ascomycota</taxon>
        <taxon>Saccharomycotina</taxon>
        <taxon>Saccharomycetes</taxon>
        <taxon>Saccharomycetales</taxon>
        <taxon>Saccharomycetaceae</taxon>
        <taxon>Naumovozyma</taxon>
    </lineage>
</organism>
<feature type="compositionally biased region" description="Basic residues" evidence="7">
    <location>
        <begin position="153"/>
        <end position="170"/>
    </location>
</feature>
<evidence type="ECO:0000313" key="9">
    <source>
        <dbReference type="Proteomes" id="UP000001640"/>
    </source>
</evidence>
<dbReference type="KEGG" id="ncs:NCAS_0B00120"/>
<dbReference type="CDD" id="cd07978">
    <property type="entry name" value="HFD_TAF13"/>
    <property type="match status" value="1"/>
</dbReference>
<reference evidence="8 9" key="1">
    <citation type="journal article" date="2011" name="Proc. Natl. Acad. Sci. U.S.A.">
        <title>Evolutionary erosion of yeast sex chromosomes by mating-type switching accidents.</title>
        <authorList>
            <person name="Gordon J.L."/>
            <person name="Armisen D."/>
            <person name="Proux-Wera E."/>
            <person name="Oheigeartaigh S.S."/>
            <person name="Byrne K.P."/>
            <person name="Wolfe K.H."/>
        </authorList>
    </citation>
    <scope>NUCLEOTIDE SEQUENCE [LARGE SCALE GENOMIC DNA]</scope>
    <source>
        <strain evidence="9">ATCC 76901 / BCRC 22586 / CBS 4309 / NBRC 1992 / NRRL Y-12630</strain>
    </source>
</reference>
<dbReference type="Pfam" id="PF02269">
    <property type="entry name" value="TFIID-18kDa"/>
    <property type="match status" value="1"/>
</dbReference>
<dbReference type="GO" id="GO:0051123">
    <property type="term" value="P:RNA polymerase II preinitiation complex assembly"/>
    <property type="evidence" value="ECO:0007669"/>
    <property type="project" value="EnsemblFungi"/>
</dbReference>
<dbReference type="eggNOG" id="KOG3901">
    <property type="taxonomic scope" value="Eukaryota"/>
</dbReference>
<dbReference type="OrthoDB" id="10266074at2759"/>
<dbReference type="STRING" id="1064592.G0VAX4"/>
<dbReference type="GO" id="GO:0045944">
    <property type="term" value="P:positive regulation of transcription by RNA polymerase II"/>
    <property type="evidence" value="ECO:0007669"/>
    <property type="project" value="EnsemblFungi"/>
</dbReference>
<accession>G0VAX4</accession>
<feature type="region of interest" description="Disordered" evidence="7">
    <location>
        <begin position="97"/>
        <end position="170"/>
    </location>
</feature>
<dbReference type="RefSeq" id="XP_003674474.1">
    <property type="nucleotide sequence ID" value="XM_003674426.1"/>
</dbReference>
<proteinExistence type="inferred from homology"/>
<dbReference type="InterPro" id="IPR003195">
    <property type="entry name" value="TFIID_TAF13"/>
</dbReference>
<dbReference type="HOGENOM" id="CLU_076665_0_0_1"/>
<dbReference type="EMBL" id="HE576753">
    <property type="protein sequence ID" value="CCC68096.1"/>
    <property type="molecule type" value="Genomic_DNA"/>
</dbReference>
<reference key="2">
    <citation type="submission" date="2011-08" db="EMBL/GenBank/DDBJ databases">
        <title>Genome sequence of Naumovozyma castellii.</title>
        <authorList>
            <person name="Gordon J.L."/>
            <person name="Armisen D."/>
            <person name="Proux-Wera E."/>
            <person name="OhEigeartaigh S.S."/>
            <person name="Byrne K.P."/>
            <person name="Wolfe K.H."/>
        </authorList>
    </citation>
    <scope>NUCLEOTIDE SEQUENCE</scope>
    <source>
        <strain>Type strain:CBS 4309</strain>
    </source>
</reference>
<dbReference type="PANTHER" id="PTHR11380:SF5">
    <property type="entry name" value="TRANSCRIPTION INITIATION FACTOR TFIID SUBUNIT 13"/>
    <property type="match status" value="1"/>
</dbReference>
<protein>
    <recommendedName>
        <fullName evidence="6">Transcription initiation factor TFIID subunit 13</fullName>
    </recommendedName>
</protein>
<dbReference type="PANTHER" id="PTHR11380">
    <property type="entry name" value="TRANSCRIPTION INITIATION FACTOR TFIID/SUPT3-RELATED"/>
    <property type="match status" value="1"/>
</dbReference>
<evidence type="ECO:0000256" key="6">
    <source>
        <dbReference type="ARBA" id="ARBA00040136"/>
    </source>
</evidence>
<feature type="compositionally biased region" description="Basic and acidic residues" evidence="7">
    <location>
        <begin position="138"/>
        <end position="152"/>
    </location>
</feature>
<dbReference type="FunCoup" id="G0VAX4">
    <property type="interactions" value="445"/>
</dbReference>
<evidence type="ECO:0000256" key="2">
    <source>
        <dbReference type="ARBA" id="ARBA00023015"/>
    </source>
</evidence>
<feature type="compositionally biased region" description="Acidic residues" evidence="7">
    <location>
        <begin position="114"/>
        <end position="137"/>
    </location>
</feature>
<keyword evidence="4" id="KW-0539">Nucleus</keyword>
<dbReference type="SUPFAM" id="SSF47113">
    <property type="entry name" value="Histone-fold"/>
    <property type="match status" value="1"/>
</dbReference>
<dbReference type="GeneID" id="96901661"/>